<dbReference type="OrthoDB" id="3229928at2"/>
<dbReference type="RefSeq" id="WP_033891060.1">
    <property type="nucleotide sequence ID" value="NZ_JDUT01000010.1"/>
</dbReference>
<name>A0A087DA81_9BIFI</name>
<dbReference type="Proteomes" id="UP000029066">
    <property type="component" value="Unassembled WGS sequence"/>
</dbReference>
<proteinExistence type="predicted"/>
<comment type="caution">
    <text evidence="1">The sequence shown here is derived from an EMBL/GenBank/DDBJ whole genome shotgun (WGS) entry which is preliminary data.</text>
</comment>
<dbReference type="EMBL" id="JGZN01000008">
    <property type="protein sequence ID" value="KFI92431.1"/>
    <property type="molecule type" value="Genomic_DNA"/>
</dbReference>
<gene>
    <name evidence="1" type="ORF">BISA_0831</name>
</gene>
<reference evidence="1 2" key="1">
    <citation type="submission" date="2014-03" db="EMBL/GenBank/DDBJ databases">
        <title>Genomics of Bifidobacteria.</title>
        <authorList>
            <person name="Ventura M."/>
            <person name="Milani C."/>
            <person name="Lugli G.A."/>
        </authorList>
    </citation>
    <scope>NUCLEOTIDE SEQUENCE [LARGE SCALE GENOMIC DNA]</scope>
    <source>
        <strain evidence="1 2">DSM 23967</strain>
    </source>
</reference>
<evidence type="ECO:0000313" key="2">
    <source>
        <dbReference type="Proteomes" id="UP000029066"/>
    </source>
</evidence>
<accession>A0A087DA81</accession>
<dbReference type="STRING" id="1437607.BISA_0831"/>
<organism evidence="1 2">
    <name type="scientific">Bifidobacterium saguini DSM 23967</name>
    <dbReference type="NCBI Taxonomy" id="1437607"/>
    <lineage>
        <taxon>Bacteria</taxon>
        <taxon>Bacillati</taxon>
        <taxon>Actinomycetota</taxon>
        <taxon>Actinomycetes</taxon>
        <taxon>Bifidobacteriales</taxon>
        <taxon>Bifidobacteriaceae</taxon>
        <taxon>Bifidobacterium</taxon>
    </lineage>
</organism>
<sequence>MQRCEYICSTGESLSFEGPIYGETMPSLRGRAWAYSLGARTLSGVAWQARELTLTVKAVAGETELDRLRMLADHDVLAHATDPTVSGLLRVDDEWECRALIVRSEPQSITPRLVEIELTVTQLGRWRRSLPTIVYAPSDPDAYAFLDYPHDMDYDYGPPSAPPVVAVDGLDPLAFRMTILGPCSDPTVTIGSNRYRITGDIPGGASVEVNAVEGERSVIFVTAAGDRINWFANAERGSGMDSGSYIFQPLPAGRTEVSWPGGFTFELTPVEERSEPPWSAS</sequence>
<protein>
    <submittedName>
        <fullName evidence="1">Uncharacterized protein</fullName>
    </submittedName>
</protein>
<dbReference type="AlphaFoldDB" id="A0A087DA81"/>
<evidence type="ECO:0000313" key="1">
    <source>
        <dbReference type="EMBL" id="KFI92431.1"/>
    </source>
</evidence>